<dbReference type="PANTHER" id="PTHR10948">
    <property type="entry name" value="TRANSPOSASE"/>
    <property type="match status" value="1"/>
</dbReference>
<dbReference type="KEGG" id="mmyi:mycmycITA_00638"/>
<dbReference type="GO" id="GO:0004803">
    <property type="term" value="F:transposase activity"/>
    <property type="evidence" value="ECO:0007669"/>
    <property type="project" value="TreeGrafter"/>
</dbReference>
<gene>
    <name evidence="2" type="ORF">TS59_0664</name>
</gene>
<sequence length="138" mass="17064">MNYIKKYNHLTESERYIIEKMHNDGYSISNISCFLKRNKSTISRELRRNLNHNLEYTQRYASYKYKNRRNHKHIFKFTENSPFKEFTDIFFKIYNKRFFGVKATYNFIKINHNVKTPSIRTVFNWIKTNKWSIKKKID</sequence>
<dbReference type="InterPro" id="IPR051917">
    <property type="entry name" value="Transposase-Integrase"/>
</dbReference>
<dbReference type="Gene3D" id="1.10.10.60">
    <property type="entry name" value="Homeodomain-like"/>
    <property type="match status" value="1"/>
</dbReference>
<dbReference type="InterPro" id="IPR025246">
    <property type="entry name" value="IS30-like_HTH"/>
</dbReference>
<evidence type="ECO:0000313" key="2">
    <source>
        <dbReference type="EMBL" id="KJQ45954.1"/>
    </source>
</evidence>
<dbReference type="PANTHER" id="PTHR10948:SF23">
    <property type="entry name" value="TRANSPOSASE INSI FOR INSERTION SEQUENCE ELEMENT IS30A-RELATED"/>
    <property type="match status" value="1"/>
</dbReference>
<dbReference type="EMBL" id="LAEW01000001">
    <property type="protein sequence ID" value="KJQ45954.1"/>
    <property type="molecule type" value="Genomic_DNA"/>
</dbReference>
<organism evidence="2 3">
    <name type="scientific">Mycoplasma mycoides subsp. mycoides</name>
    <dbReference type="NCBI Taxonomy" id="2103"/>
    <lineage>
        <taxon>Bacteria</taxon>
        <taxon>Bacillati</taxon>
        <taxon>Mycoplasmatota</taxon>
        <taxon>Mollicutes</taxon>
        <taxon>Mycoplasmataceae</taxon>
        <taxon>Mycoplasma</taxon>
    </lineage>
</organism>
<proteinExistence type="predicted"/>
<reference evidence="2 3" key="1">
    <citation type="submission" date="2015-02" db="EMBL/GenBank/DDBJ databases">
        <title>Mycoplasma mycoides subsp. mycoides strain:B237 Genome sequencing.</title>
        <authorList>
            <person name="Fischer A."/>
            <person name="Santana-Cruz I."/>
            <person name="Schieck E."/>
            <person name="Gourle H."/>
            <person name="Lambert M."/>
            <person name="Nadendla S."/>
            <person name="Miller R.A."/>
            <person name="Weber J."/>
            <person name="Bongcam-Rudloff E."/>
            <person name="Vashee S."/>
            <person name="Frey J."/>
            <person name="Jores J."/>
        </authorList>
    </citation>
    <scope>NUCLEOTIDE SEQUENCE [LARGE SCALE GENOMIC DNA]</scope>
    <source>
        <strain evidence="2 3">B237</strain>
    </source>
</reference>
<accession>A0AAE2EI94</accession>
<dbReference type="Pfam" id="PF13936">
    <property type="entry name" value="HTH_38"/>
    <property type="match status" value="1"/>
</dbReference>
<dbReference type="AlphaFoldDB" id="A0AAE2EI94"/>
<evidence type="ECO:0000259" key="1">
    <source>
        <dbReference type="Pfam" id="PF13936"/>
    </source>
</evidence>
<dbReference type="RefSeq" id="WP_015545584.1">
    <property type="nucleotide sequence ID" value="NZ_CP010267.1"/>
</dbReference>
<protein>
    <submittedName>
        <fullName evidence="2">Helix-turn-helix domain protein</fullName>
    </submittedName>
</protein>
<feature type="domain" description="Transposase IS30-like HTH" evidence="1">
    <location>
        <begin position="6"/>
        <end position="49"/>
    </location>
</feature>
<dbReference type="GO" id="GO:0005829">
    <property type="term" value="C:cytosol"/>
    <property type="evidence" value="ECO:0007669"/>
    <property type="project" value="TreeGrafter"/>
</dbReference>
<name>A0AAE2EI94_MYCMY</name>
<dbReference type="GO" id="GO:0032196">
    <property type="term" value="P:transposition"/>
    <property type="evidence" value="ECO:0007669"/>
    <property type="project" value="TreeGrafter"/>
</dbReference>
<evidence type="ECO:0000313" key="3">
    <source>
        <dbReference type="Proteomes" id="UP000033624"/>
    </source>
</evidence>
<comment type="caution">
    <text evidence="2">The sequence shown here is derived from an EMBL/GenBank/DDBJ whole genome shotgun (WGS) entry which is preliminary data.</text>
</comment>
<dbReference type="Proteomes" id="UP000033624">
    <property type="component" value="Unassembled WGS sequence"/>
</dbReference>